<dbReference type="AlphaFoldDB" id="A0A9P3UQC9"/>
<gene>
    <name evidence="4" type="ORF">LshimejAT787_0705550</name>
</gene>
<proteinExistence type="predicted"/>
<keyword evidence="5" id="KW-1185">Reference proteome</keyword>
<sequence length="412" mass="45501">MLNLLGLRAILKSELEAVKVLTGVGRIELVTSLRLKVLQGDHMKESVGGQRAAMAVASRTTTGVILLSVYLSRGEYHRWSGMTGSTPNRHFYSRLDEISPGACLAAAVLISLYDMHPAHFIRNCSSFAALSLLLWDSIITFDHEYQHIWQPPTGPVKRIYLFARYFGLCSQIASSAAMRGPLASTCIRPKTCAFWFGCQLVSFLSLLTALEMILSLRLYALYEKSRSVGILLLIMITTGVIVSGACGVRTVRLIRFDETCVLRKTPYEVVYFSTFTCTRQTLLWMLTMHKRNVGRLGGASRAPIVSLMLRDGALIFCVISAVLGTVTPSSVLIPAVAQAMIPWTLTFVSMLTCRLILNMQRLQTQTTSDVLELTTNIVSESFEPDQSRVAGDVKGPRASNASRRKNHSARPT</sequence>
<reference evidence="4" key="1">
    <citation type="submission" date="2022-07" db="EMBL/GenBank/DDBJ databases">
        <title>The genome of Lyophyllum shimeji provides insight into the initial evolution of ectomycorrhizal fungal genome.</title>
        <authorList>
            <person name="Kobayashi Y."/>
            <person name="Shibata T."/>
            <person name="Hirakawa H."/>
            <person name="Shigenobu S."/>
            <person name="Nishiyama T."/>
            <person name="Yamada A."/>
            <person name="Hasebe M."/>
            <person name="Kawaguchi M."/>
        </authorList>
    </citation>
    <scope>NUCLEOTIDE SEQUENCE</scope>
    <source>
        <strain evidence="4">AT787</strain>
    </source>
</reference>
<dbReference type="Pfam" id="PF20151">
    <property type="entry name" value="DUF6533"/>
    <property type="match status" value="1"/>
</dbReference>
<name>A0A9P3UQC9_LYOSH</name>
<comment type="caution">
    <text evidence="4">The sequence shown here is derived from an EMBL/GenBank/DDBJ whole genome shotgun (WGS) entry which is preliminary data.</text>
</comment>
<evidence type="ECO:0000313" key="4">
    <source>
        <dbReference type="EMBL" id="GLB40045.1"/>
    </source>
</evidence>
<dbReference type="InterPro" id="IPR045340">
    <property type="entry name" value="DUF6533"/>
</dbReference>
<feature type="region of interest" description="Disordered" evidence="1">
    <location>
        <begin position="384"/>
        <end position="412"/>
    </location>
</feature>
<accession>A0A9P3UQC9</accession>
<dbReference type="Proteomes" id="UP001063166">
    <property type="component" value="Unassembled WGS sequence"/>
</dbReference>
<keyword evidence="2" id="KW-0472">Membrane</keyword>
<evidence type="ECO:0000256" key="1">
    <source>
        <dbReference type="SAM" id="MobiDB-lite"/>
    </source>
</evidence>
<dbReference type="EMBL" id="BRPK01000007">
    <property type="protein sequence ID" value="GLB40045.1"/>
    <property type="molecule type" value="Genomic_DNA"/>
</dbReference>
<organism evidence="4 5">
    <name type="scientific">Lyophyllum shimeji</name>
    <name type="common">Hon-shimeji</name>
    <name type="synonym">Tricholoma shimeji</name>
    <dbReference type="NCBI Taxonomy" id="47721"/>
    <lineage>
        <taxon>Eukaryota</taxon>
        <taxon>Fungi</taxon>
        <taxon>Dikarya</taxon>
        <taxon>Basidiomycota</taxon>
        <taxon>Agaricomycotina</taxon>
        <taxon>Agaricomycetes</taxon>
        <taxon>Agaricomycetidae</taxon>
        <taxon>Agaricales</taxon>
        <taxon>Tricholomatineae</taxon>
        <taxon>Lyophyllaceae</taxon>
        <taxon>Lyophyllum</taxon>
    </lineage>
</organism>
<keyword evidence="2" id="KW-1133">Transmembrane helix</keyword>
<feature type="transmembrane region" description="Helical" evidence="2">
    <location>
        <begin position="339"/>
        <end position="357"/>
    </location>
</feature>
<feature type="compositionally biased region" description="Basic residues" evidence="1">
    <location>
        <begin position="402"/>
        <end position="412"/>
    </location>
</feature>
<evidence type="ECO:0000259" key="3">
    <source>
        <dbReference type="Pfam" id="PF20151"/>
    </source>
</evidence>
<feature type="domain" description="DUF6533" evidence="3">
    <location>
        <begin position="124"/>
        <end position="169"/>
    </location>
</feature>
<feature type="transmembrane region" description="Helical" evidence="2">
    <location>
        <begin position="228"/>
        <end position="248"/>
    </location>
</feature>
<keyword evidence="2" id="KW-0812">Transmembrane</keyword>
<feature type="transmembrane region" description="Helical" evidence="2">
    <location>
        <begin position="192"/>
        <end position="216"/>
    </location>
</feature>
<feature type="transmembrane region" description="Helical" evidence="2">
    <location>
        <begin position="313"/>
        <end position="333"/>
    </location>
</feature>
<dbReference type="OrthoDB" id="3066463at2759"/>
<evidence type="ECO:0000256" key="2">
    <source>
        <dbReference type="SAM" id="Phobius"/>
    </source>
</evidence>
<evidence type="ECO:0000313" key="5">
    <source>
        <dbReference type="Proteomes" id="UP001063166"/>
    </source>
</evidence>
<protein>
    <recommendedName>
        <fullName evidence="3">DUF6533 domain-containing protein</fullName>
    </recommendedName>
</protein>